<gene>
    <name evidence="2" type="ORF">TWF694_009679</name>
</gene>
<keyword evidence="3" id="KW-1185">Reference proteome</keyword>
<evidence type="ECO:0000313" key="2">
    <source>
        <dbReference type="EMBL" id="KAK6539455.1"/>
    </source>
</evidence>
<name>A0AAV9XBI2_9PEZI</name>
<feature type="signal peptide" evidence="1">
    <location>
        <begin position="1"/>
        <end position="24"/>
    </location>
</feature>
<dbReference type="Proteomes" id="UP001365542">
    <property type="component" value="Unassembled WGS sequence"/>
</dbReference>
<protein>
    <submittedName>
        <fullName evidence="2">Uncharacterized protein</fullName>
    </submittedName>
</protein>
<sequence>MKVVGPCIALMGTCLVYFASLALSVPTEVFEPTHVIRREPRFKSMEELAKTFNLTLDKLGNHHSGRHVSNIENKISSDLTKPRSLFRRNNDWEYICYKKPGGNPEAAWAGAYNYACDRLQEMKGQKCTLAADQQCATCYCISNASIQLCRGSGTGEISVDKHVVGFNGNEVVRQFLRDVANETPCGNDGCTDTNCQYFGLAAHSGLNAPWHISLDGAACPSPS</sequence>
<dbReference type="EMBL" id="JAVHJO010000006">
    <property type="protein sequence ID" value="KAK6539455.1"/>
    <property type="molecule type" value="Genomic_DNA"/>
</dbReference>
<feature type="chain" id="PRO_5043497151" evidence="1">
    <location>
        <begin position="25"/>
        <end position="223"/>
    </location>
</feature>
<evidence type="ECO:0000313" key="3">
    <source>
        <dbReference type="Proteomes" id="UP001365542"/>
    </source>
</evidence>
<organism evidence="2 3">
    <name type="scientific">Orbilia ellipsospora</name>
    <dbReference type="NCBI Taxonomy" id="2528407"/>
    <lineage>
        <taxon>Eukaryota</taxon>
        <taxon>Fungi</taxon>
        <taxon>Dikarya</taxon>
        <taxon>Ascomycota</taxon>
        <taxon>Pezizomycotina</taxon>
        <taxon>Orbiliomycetes</taxon>
        <taxon>Orbiliales</taxon>
        <taxon>Orbiliaceae</taxon>
        <taxon>Orbilia</taxon>
    </lineage>
</organism>
<comment type="caution">
    <text evidence="2">The sequence shown here is derived from an EMBL/GenBank/DDBJ whole genome shotgun (WGS) entry which is preliminary data.</text>
</comment>
<proteinExistence type="predicted"/>
<reference evidence="2 3" key="1">
    <citation type="submission" date="2019-10" db="EMBL/GenBank/DDBJ databases">
        <authorList>
            <person name="Palmer J.M."/>
        </authorList>
    </citation>
    <scope>NUCLEOTIDE SEQUENCE [LARGE SCALE GENOMIC DNA]</scope>
    <source>
        <strain evidence="2 3">TWF694</strain>
    </source>
</reference>
<accession>A0AAV9XBI2</accession>
<evidence type="ECO:0000256" key="1">
    <source>
        <dbReference type="SAM" id="SignalP"/>
    </source>
</evidence>
<keyword evidence="1" id="KW-0732">Signal</keyword>
<dbReference type="AlphaFoldDB" id="A0AAV9XBI2"/>